<comment type="caution">
    <text evidence="1">The sequence shown here is derived from an EMBL/GenBank/DDBJ whole genome shotgun (WGS) entry which is preliminary data.</text>
</comment>
<keyword evidence="2" id="KW-1185">Reference proteome</keyword>
<organism evidence="1 2">
    <name type="scientific">Neoroseomonas lacus</name>
    <dbReference type="NCBI Taxonomy" id="287609"/>
    <lineage>
        <taxon>Bacteria</taxon>
        <taxon>Pseudomonadati</taxon>
        <taxon>Pseudomonadota</taxon>
        <taxon>Alphaproteobacteria</taxon>
        <taxon>Acetobacterales</taxon>
        <taxon>Acetobacteraceae</taxon>
        <taxon>Neoroseomonas</taxon>
    </lineage>
</organism>
<name>A0A917KXU9_9PROT</name>
<gene>
    <name evidence="1" type="ORF">GCM10011320_45530</name>
</gene>
<dbReference type="RefSeq" id="WP_188971108.1">
    <property type="nucleotide sequence ID" value="NZ_BMKW01000012.1"/>
</dbReference>
<proteinExistence type="predicted"/>
<evidence type="ECO:0000313" key="2">
    <source>
        <dbReference type="Proteomes" id="UP000661507"/>
    </source>
</evidence>
<dbReference type="InterPro" id="IPR021735">
    <property type="entry name" value="DUF3306"/>
</dbReference>
<dbReference type="AlphaFoldDB" id="A0A917KXU9"/>
<reference evidence="1" key="1">
    <citation type="journal article" date="2014" name="Int. J. Syst. Evol. Microbiol.">
        <title>Complete genome sequence of Corynebacterium casei LMG S-19264T (=DSM 44701T), isolated from a smear-ripened cheese.</title>
        <authorList>
            <consortium name="US DOE Joint Genome Institute (JGI-PGF)"/>
            <person name="Walter F."/>
            <person name="Albersmeier A."/>
            <person name="Kalinowski J."/>
            <person name="Ruckert C."/>
        </authorList>
    </citation>
    <scope>NUCLEOTIDE SEQUENCE</scope>
    <source>
        <strain evidence="1">CGMCC 1.3617</strain>
    </source>
</reference>
<dbReference type="Pfam" id="PF11748">
    <property type="entry name" value="DUF3306"/>
    <property type="match status" value="1"/>
</dbReference>
<dbReference type="EMBL" id="BMKW01000012">
    <property type="protein sequence ID" value="GGJ32781.1"/>
    <property type="molecule type" value="Genomic_DNA"/>
</dbReference>
<dbReference type="Proteomes" id="UP000661507">
    <property type="component" value="Unassembled WGS sequence"/>
</dbReference>
<reference evidence="1" key="2">
    <citation type="submission" date="2020-09" db="EMBL/GenBank/DDBJ databases">
        <authorList>
            <person name="Sun Q."/>
            <person name="Zhou Y."/>
        </authorList>
    </citation>
    <scope>NUCLEOTIDE SEQUENCE</scope>
    <source>
        <strain evidence="1">CGMCC 1.3617</strain>
    </source>
</reference>
<protein>
    <recommendedName>
        <fullName evidence="3">DUF3306 domain-containing protein</fullName>
    </recommendedName>
</protein>
<accession>A0A917KXU9</accession>
<sequence>MSEEGFFSRWSRRKRAVEAGLPAEEPAAPEAVPAVPAAVPVAEELPLDLATLPPIESLTLESDITAFLRKGVPAVLQRAALRRAWTLDPAIRDFVGPADYAWDYNAVDGVPGASLNLTGNLREMLAQAFGPAPEEAVATRPMAEAAAPEAEQPCVSAPEEAAVPPAPVVAAERPLAEDVMAMPATRRHGSALPS</sequence>
<evidence type="ECO:0000313" key="1">
    <source>
        <dbReference type="EMBL" id="GGJ32781.1"/>
    </source>
</evidence>
<evidence type="ECO:0008006" key="3">
    <source>
        <dbReference type="Google" id="ProtNLM"/>
    </source>
</evidence>